<accession>A0A2V3A653</accession>
<comment type="caution">
    <text evidence="2">The sequence shown here is derived from an EMBL/GenBank/DDBJ whole genome shotgun (WGS) entry which is preliminary data.</text>
</comment>
<dbReference type="EMBL" id="QGTW01000001">
    <property type="protein sequence ID" value="PWW32359.1"/>
    <property type="molecule type" value="Genomic_DNA"/>
</dbReference>
<dbReference type="Pfam" id="PF24696">
    <property type="entry name" value="UGSC"/>
    <property type="match status" value="1"/>
</dbReference>
<dbReference type="AlphaFoldDB" id="A0A2V3A653"/>
<sequence length="96" mass="10545">MNLSDKIIVLDPTEGPVETESVLAPRLSDVKGKKVGFINNGKRNSDVFLSALAEEFRENHHAELVWFDKKNPSLPFPDAMLDQLKSCHAVVAGVGD</sequence>
<feature type="domain" description="UGSC-like" evidence="1">
    <location>
        <begin position="9"/>
        <end position="96"/>
    </location>
</feature>
<reference evidence="2 3" key="1">
    <citation type="submission" date="2018-05" db="EMBL/GenBank/DDBJ databases">
        <title>Freshwater and sediment microbial communities from various areas in North America, analyzing microbe dynamics in response to fracking.</title>
        <authorList>
            <person name="Lamendella R."/>
        </authorList>
    </citation>
    <scope>NUCLEOTIDE SEQUENCE [LARGE SCALE GENOMIC DNA]</scope>
    <source>
        <strain evidence="2 3">15_TX</strain>
    </source>
</reference>
<evidence type="ECO:0000313" key="3">
    <source>
        <dbReference type="Proteomes" id="UP000247150"/>
    </source>
</evidence>
<protein>
    <recommendedName>
        <fullName evidence="1">UGSC-like domain-containing protein</fullName>
    </recommendedName>
</protein>
<dbReference type="OrthoDB" id="2990524at2"/>
<proteinExistence type="predicted"/>
<evidence type="ECO:0000313" key="2">
    <source>
        <dbReference type="EMBL" id="PWW32359.1"/>
    </source>
</evidence>
<organism evidence="2 3">
    <name type="scientific">Cytobacillus oceanisediminis</name>
    <dbReference type="NCBI Taxonomy" id="665099"/>
    <lineage>
        <taxon>Bacteria</taxon>
        <taxon>Bacillati</taxon>
        <taxon>Bacillota</taxon>
        <taxon>Bacilli</taxon>
        <taxon>Bacillales</taxon>
        <taxon>Bacillaceae</taxon>
        <taxon>Cytobacillus</taxon>
    </lineage>
</organism>
<evidence type="ECO:0000259" key="1">
    <source>
        <dbReference type="Pfam" id="PF24696"/>
    </source>
</evidence>
<name>A0A2V3A653_9BACI</name>
<gene>
    <name evidence="2" type="ORF">DFO73_101623</name>
</gene>
<dbReference type="Proteomes" id="UP000247150">
    <property type="component" value="Unassembled WGS sequence"/>
</dbReference>
<dbReference type="InterPro" id="IPR057767">
    <property type="entry name" value="UGSC-like_dom"/>
</dbReference>